<sequence length="147" mass="15233">MTTESWGTALLVLGAVLVGAAIPVLVQLRATLRAMDETLRRSGARLDEALAATVVAAGRIDALVVRLQEGGRIEQLVDGVADVSRMVSQLRDTLRVASAVGAAVGPAVAAAIHAFREDREGVTPGPLQVAPVETRAVHAEPGKQAMP</sequence>
<dbReference type="Proteomes" id="UP001162891">
    <property type="component" value="Chromosome"/>
</dbReference>
<dbReference type="EMBL" id="AP025591">
    <property type="protein sequence ID" value="BDG04762.1"/>
    <property type="molecule type" value="Genomic_DNA"/>
</dbReference>
<keyword evidence="1" id="KW-0812">Transmembrane</keyword>
<evidence type="ECO:0000256" key="1">
    <source>
        <dbReference type="SAM" id="Phobius"/>
    </source>
</evidence>
<gene>
    <name evidence="2" type="ORF">AMOR_37580</name>
</gene>
<dbReference type="RefSeq" id="WP_248353234.1">
    <property type="nucleotide sequence ID" value="NZ_AP025591.1"/>
</dbReference>
<evidence type="ECO:0008006" key="4">
    <source>
        <dbReference type="Google" id="ProtNLM"/>
    </source>
</evidence>
<proteinExistence type="predicted"/>
<organism evidence="2 3">
    <name type="scientific">Anaeromyxobacter oryzae</name>
    <dbReference type="NCBI Taxonomy" id="2918170"/>
    <lineage>
        <taxon>Bacteria</taxon>
        <taxon>Pseudomonadati</taxon>
        <taxon>Myxococcota</taxon>
        <taxon>Myxococcia</taxon>
        <taxon>Myxococcales</taxon>
        <taxon>Cystobacterineae</taxon>
        <taxon>Anaeromyxobacteraceae</taxon>
        <taxon>Anaeromyxobacter</taxon>
    </lineage>
</organism>
<reference evidence="3" key="1">
    <citation type="journal article" date="2022" name="Int. J. Syst. Evol. Microbiol.">
        <title>Anaeromyxobacter oryzae sp. nov., Anaeromyxobacter diazotrophicus sp. nov. and Anaeromyxobacter paludicola sp. nov., isolated from paddy soils.</title>
        <authorList>
            <person name="Itoh H."/>
            <person name="Xu Z."/>
            <person name="Mise K."/>
            <person name="Masuda Y."/>
            <person name="Ushijima N."/>
            <person name="Hayakawa C."/>
            <person name="Shiratori Y."/>
            <person name="Senoo K."/>
        </authorList>
    </citation>
    <scope>NUCLEOTIDE SEQUENCE [LARGE SCALE GENOMIC DNA]</scope>
    <source>
        <strain evidence="3">Red232</strain>
    </source>
</reference>
<feature type="transmembrane region" description="Helical" evidence="1">
    <location>
        <begin position="6"/>
        <end position="26"/>
    </location>
</feature>
<keyword evidence="1" id="KW-1133">Transmembrane helix</keyword>
<evidence type="ECO:0000313" key="3">
    <source>
        <dbReference type="Proteomes" id="UP001162891"/>
    </source>
</evidence>
<accession>A0ABM7WZ59</accession>
<keyword evidence="3" id="KW-1185">Reference proteome</keyword>
<keyword evidence="1" id="KW-0472">Membrane</keyword>
<name>A0ABM7WZ59_9BACT</name>
<protein>
    <recommendedName>
        <fullName evidence="4">DUF948 domain-containing protein</fullName>
    </recommendedName>
</protein>
<evidence type="ECO:0000313" key="2">
    <source>
        <dbReference type="EMBL" id="BDG04762.1"/>
    </source>
</evidence>